<dbReference type="EMBL" id="GL832958">
    <property type="protein sequence ID" value="EGD80787.1"/>
    <property type="molecule type" value="Genomic_DNA"/>
</dbReference>
<dbReference type="Proteomes" id="UP000007799">
    <property type="component" value="Unassembled WGS sequence"/>
</dbReference>
<reference evidence="2" key="1">
    <citation type="submission" date="2009-08" db="EMBL/GenBank/DDBJ databases">
        <title>Annotation of Salpingoeca rosetta.</title>
        <authorList>
            <consortium name="The Broad Institute Genome Sequencing Platform"/>
            <person name="Russ C."/>
            <person name="Cuomo C."/>
            <person name="Burger G."/>
            <person name="Gray M.W."/>
            <person name="Holland P.W.H."/>
            <person name="King N."/>
            <person name="Lang F.B.F."/>
            <person name="Roger A.J."/>
            <person name="Ruiz-Trillo I."/>
            <person name="Young S.K."/>
            <person name="Zeng Q."/>
            <person name="Gargeya S."/>
            <person name="Alvarado L."/>
            <person name="Berlin A."/>
            <person name="Chapman S.B."/>
            <person name="Chen Z."/>
            <person name="Freedman E."/>
            <person name="Gellesch M."/>
            <person name="Goldberg J."/>
            <person name="Griggs A."/>
            <person name="Gujja S."/>
            <person name="Heilman E."/>
            <person name="Heiman D."/>
            <person name="Howarth C."/>
            <person name="Mehta T."/>
            <person name="Neiman D."/>
            <person name="Pearson M."/>
            <person name="Roberts A."/>
            <person name="Saif S."/>
            <person name="Shea T."/>
            <person name="Shenoy N."/>
            <person name="Sisk P."/>
            <person name="Stolte C."/>
            <person name="Sykes S."/>
            <person name="White J."/>
            <person name="Yandava C."/>
            <person name="Haas B."/>
            <person name="Nusbaum C."/>
            <person name="Birren B."/>
        </authorList>
    </citation>
    <scope>NUCLEOTIDE SEQUENCE [LARGE SCALE GENOMIC DNA]</scope>
    <source>
        <strain evidence="2">ATCC 50818</strain>
    </source>
</reference>
<organism evidence="3">
    <name type="scientific">Salpingoeca rosetta (strain ATCC 50818 / BSB-021)</name>
    <dbReference type="NCBI Taxonomy" id="946362"/>
    <lineage>
        <taxon>Eukaryota</taxon>
        <taxon>Choanoflagellata</taxon>
        <taxon>Craspedida</taxon>
        <taxon>Salpingoecidae</taxon>
        <taxon>Salpingoeca</taxon>
    </lineage>
</organism>
<evidence type="ECO:0000313" key="3">
    <source>
        <dbReference type="Proteomes" id="UP000007799"/>
    </source>
</evidence>
<name>F2U059_SALR5</name>
<feature type="region of interest" description="Disordered" evidence="1">
    <location>
        <begin position="798"/>
        <end position="817"/>
    </location>
</feature>
<dbReference type="PANTHER" id="PTHR35711">
    <property type="entry name" value="EXPRESSED PROTEIN"/>
    <property type="match status" value="1"/>
</dbReference>
<feature type="compositionally biased region" description="Polar residues" evidence="1">
    <location>
        <begin position="196"/>
        <end position="208"/>
    </location>
</feature>
<protein>
    <submittedName>
        <fullName evidence="2">Uncharacterized protein</fullName>
    </submittedName>
</protein>
<proteinExistence type="predicted"/>
<dbReference type="GeneID" id="16077945"/>
<feature type="compositionally biased region" description="Acidic residues" evidence="1">
    <location>
        <begin position="560"/>
        <end position="571"/>
    </location>
</feature>
<feature type="compositionally biased region" description="Basic and acidic residues" evidence="1">
    <location>
        <begin position="800"/>
        <end position="810"/>
    </location>
</feature>
<dbReference type="InterPro" id="IPR011989">
    <property type="entry name" value="ARM-like"/>
</dbReference>
<dbReference type="SUPFAM" id="SSF48371">
    <property type="entry name" value="ARM repeat"/>
    <property type="match status" value="1"/>
</dbReference>
<keyword evidence="3" id="KW-1185">Reference proteome</keyword>
<dbReference type="eggNOG" id="ENOG502SMMN">
    <property type="taxonomic scope" value="Eukaryota"/>
</dbReference>
<feature type="compositionally biased region" description="Acidic residues" evidence="1">
    <location>
        <begin position="581"/>
        <end position="590"/>
    </location>
</feature>
<dbReference type="InterPro" id="IPR016024">
    <property type="entry name" value="ARM-type_fold"/>
</dbReference>
<gene>
    <name evidence="2" type="ORF">PTSG_01375</name>
</gene>
<dbReference type="RefSeq" id="XP_004997348.1">
    <property type="nucleotide sequence ID" value="XM_004997291.1"/>
</dbReference>
<evidence type="ECO:0000313" key="2">
    <source>
        <dbReference type="EMBL" id="EGD80787.1"/>
    </source>
</evidence>
<feature type="compositionally biased region" description="Basic and acidic residues" evidence="1">
    <location>
        <begin position="458"/>
        <end position="469"/>
    </location>
</feature>
<feature type="compositionally biased region" description="Low complexity" evidence="1">
    <location>
        <begin position="430"/>
        <end position="449"/>
    </location>
</feature>
<feature type="region of interest" description="Disordered" evidence="1">
    <location>
        <begin position="196"/>
        <end position="280"/>
    </location>
</feature>
<feature type="region of interest" description="Disordered" evidence="1">
    <location>
        <begin position="560"/>
        <end position="590"/>
    </location>
</feature>
<feature type="compositionally biased region" description="Low complexity" evidence="1">
    <location>
        <begin position="269"/>
        <end position="278"/>
    </location>
</feature>
<dbReference type="PANTHER" id="PTHR35711:SF1">
    <property type="entry name" value="ECTODERMAL, ISOFORM F"/>
    <property type="match status" value="1"/>
</dbReference>
<dbReference type="KEGG" id="sre:PTSG_01375"/>
<feature type="compositionally biased region" description="Basic residues" evidence="1">
    <location>
        <begin position="218"/>
        <end position="231"/>
    </location>
</feature>
<feature type="compositionally biased region" description="Polar residues" evidence="1">
    <location>
        <begin position="235"/>
        <end position="249"/>
    </location>
</feature>
<feature type="region of interest" description="Disordered" evidence="1">
    <location>
        <begin position="350"/>
        <end position="469"/>
    </location>
</feature>
<feature type="compositionally biased region" description="Low complexity" evidence="1">
    <location>
        <begin position="408"/>
        <end position="420"/>
    </location>
</feature>
<accession>F2U059</accession>
<dbReference type="AlphaFoldDB" id="F2U059"/>
<sequence length="855" mass="94679">MLRSTQQHNSTPTAVFISFEASDAGAQARALQRRLRDEQVCDAVFMSPPLAHRNSHEAIHAACSIIKNVDVIIMLGSELYGHRSAERFSSHEELRFILKEKANKHTCLVHMCTSFRDTATEALLAQTEHHSFLWLEAADPEARNTPPEGLIQTIRELVARPHSPPPPQDHWQPQHYQPPLTHELVVPPTIDSTAHVSALSQRPWTGPQSPSPALYQPHQHHQHHHDYHHHLSVTAPVSHTQSPAMTPPQQRRLRRGRSASVPRPPPQAPSASMSPAGSHEALTTIPEEGIFTLALRRTVSLEEGLVGPSLARRSGDSDSSNETLLSDDEQCGNGNDDNCYDGGCECSNHAERSPRNTQQQQPQQQPAGDASTSARRRGRARSLSDAVPPHPSVFIQPPELDNSDNDDSGNGSNDSSNHNDGAVKNKLDNSDGNGNSGNASKHNNAGNNDDTNDDSNDEHDTSSIDKDTRAAVKATVEPILGYLSRNINDPRRYVQGLASLITYLHEQPAEVSACVCRDRKGRYSIMAAMRAHGSNRTLQRLGCYVFKHLANLCFSDDDGDDDRDEDVDMDNDATSNHHHEDEDEDEDEEERDLRAFFMVVPSVVLLAMWQHQDDSGVQKYACQMLEVMVRADKQVRQRVLQNAGVSAVTMALNEHPLNIYVQAAGCAVLSTMARFQDQGLCEIVTTRGPALMLEALEYHGNDAHVVGVVCNCLASIVEGARRVHERQQQRRCQPRHGRHRGELISHKASTAIAEVLSVEWTCTTTAAVMDAMSNHRLDAVMQEMGLRALLSLQPQLSLQHDTEHDQDTPRRSNSTPANIHVVRAQLRDVATMTMQQFSALNDIVVLCRRLLHIAP</sequence>
<feature type="region of interest" description="Disordered" evidence="1">
    <location>
        <begin position="308"/>
        <end position="333"/>
    </location>
</feature>
<dbReference type="Gene3D" id="1.25.10.10">
    <property type="entry name" value="Leucine-rich Repeat Variant"/>
    <property type="match status" value="1"/>
</dbReference>
<feature type="compositionally biased region" description="Low complexity" evidence="1">
    <location>
        <begin position="358"/>
        <end position="373"/>
    </location>
</feature>
<dbReference type="InParanoid" id="F2U059"/>
<evidence type="ECO:0000256" key="1">
    <source>
        <dbReference type="SAM" id="MobiDB-lite"/>
    </source>
</evidence>